<evidence type="ECO:0000256" key="1">
    <source>
        <dbReference type="SAM" id="SignalP"/>
    </source>
</evidence>
<reference evidence="2 3" key="1">
    <citation type="submission" date="2020-07" db="EMBL/GenBank/DDBJ databases">
        <title>Sequencing the genomes of 1000 actinobacteria strains.</title>
        <authorList>
            <person name="Klenk H.-P."/>
        </authorList>
    </citation>
    <scope>NUCLEOTIDE SEQUENCE [LARGE SCALE GENOMIC DNA]</scope>
    <source>
        <strain evidence="2 3">DSM 103833</strain>
    </source>
</reference>
<comment type="caution">
    <text evidence="2">The sequence shown here is derived from an EMBL/GenBank/DDBJ whole genome shotgun (WGS) entry which is preliminary data.</text>
</comment>
<organism evidence="2 3">
    <name type="scientific">Nocardioides thalensis</name>
    <dbReference type="NCBI Taxonomy" id="1914755"/>
    <lineage>
        <taxon>Bacteria</taxon>
        <taxon>Bacillati</taxon>
        <taxon>Actinomycetota</taxon>
        <taxon>Actinomycetes</taxon>
        <taxon>Propionibacteriales</taxon>
        <taxon>Nocardioidaceae</taxon>
        <taxon>Nocardioides</taxon>
    </lineage>
</organism>
<keyword evidence="1" id="KW-0732">Signal</keyword>
<feature type="signal peptide" evidence="1">
    <location>
        <begin position="1"/>
        <end position="20"/>
    </location>
</feature>
<dbReference type="Proteomes" id="UP000530424">
    <property type="component" value="Unassembled WGS sequence"/>
</dbReference>
<name>A0A853C6W0_9ACTN</name>
<evidence type="ECO:0000313" key="3">
    <source>
        <dbReference type="Proteomes" id="UP000530424"/>
    </source>
</evidence>
<dbReference type="EMBL" id="JACCFP010000001">
    <property type="protein sequence ID" value="NYJ03605.1"/>
    <property type="molecule type" value="Genomic_DNA"/>
</dbReference>
<gene>
    <name evidence="2" type="ORF">HNR19_004303</name>
</gene>
<protein>
    <submittedName>
        <fullName evidence="2">Uncharacterized protein</fullName>
    </submittedName>
</protein>
<dbReference type="AlphaFoldDB" id="A0A853C6W0"/>
<evidence type="ECO:0000313" key="2">
    <source>
        <dbReference type="EMBL" id="NYJ03605.1"/>
    </source>
</evidence>
<dbReference type="PROSITE" id="PS51257">
    <property type="entry name" value="PROKAR_LIPOPROTEIN"/>
    <property type="match status" value="1"/>
</dbReference>
<accession>A0A853C6W0</accession>
<sequence>MKVRLCAVFALAAALTSACSDDPEPFRPPDIDSAAVSTDYDPDLEPSAAALALVPAEATVLEVTDFDQLRLVLGFGSLDGDSPADERRKFWAAAEGAAMLSDGLLRPDDERLRREYGFGQDDVAWEAHYGVGETTDWVIAFHEDVRMDDVRRAATYGVGPLDDVEIDTQRRLVSSEPLPDGDETWAADAALHDLVGDPAASTYVETDCLPFDTVFGDGMQAQLAAAPAAELSMLDPIEGFSVAFGGELVTVRLGPDREDAFERMRIADVMPRTDPEFGVAFARGVADPSGGRIGYDLARPASAVELTEGRHLPFAVCAD</sequence>
<keyword evidence="3" id="KW-1185">Reference proteome</keyword>
<proteinExistence type="predicted"/>
<feature type="chain" id="PRO_5032399151" evidence="1">
    <location>
        <begin position="21"/>
        <end position="319"/>
    </location>
</feature>
<dbReference type="RefSeq" id="WP_179669885.1">
    <property type="nucleotide sequence ID" value="NZ_JACCFP010000001.1"/>
</dbReference>